<dbReference type="GO" id="GO:0008887">
    <property type="term" value="F:glycerate kinase activity"/>
    <property type="evidence" value="ECO:0007669"/>
    <property type="project" value="InterPro"/>
</dbReference>
<accession>A0A5B8RCV5</accession>
<dbReference type="SUPFAM" id="SSF82544">
    <property type="entry name" value="GckA/TtuD-like"/>
    <property type="match status" value="1"/>
</dbReference>
<dbReference type="EMBL" id="MN079085">
    <property type="protein sequence ID" value="QEA04537.1"/>
    <property type="molecule type" value="Genomic_DNA"/>
</dbReference>
<keyword evidence="3" id="KW-0808">Transferase</keyword>
<dbReference type="PANTHER" id="PTHR12227:SF0">
    <property type="entry name" value="GLYCERATE KINASE"/>
    <property type="match status" value="1"/>
</dbReference>
<sequence>MSACGDLEAMYRAGIRAVAGRPAVREWLRAHPLSGQWHLIAVGKAAAAMTLGARDVLGERLLGGLVITREGYEDPALDGVPGLRMISSAHPVPDARSLAAGDAAVTLLEEAPADARFLVLISGGASALMERLPGGAGEAELAALNRRMLAGGLAIGDMNRIRRRFSTVKGGRLGVRLAGRTACQLIISDVPGDDPAVIGSGPFVAAPASDAGALPEGYDELMPVADPSPTPDDPGLGGLDTHLVATNRHAVEAAAAEARRLGYAVHDHADDPLEGDAVALGHRIGAGLRDAPPGVHLRGGEPTVVLPENPGRGGRMQALALAAACELAGSAGTGLLAGGTDGADGASEAAGALVDGGTLRRGAAYGADAETALRRADAGGFLSCSGDLIETGPTGTNVMDLVIGLREAE</sequence>
<keyword evidence="3" id="KW-0418">Kinase</keyword>
<dbReference type="PANTHER" id="PTHR12227">
    <property type="entry name" value="GLYCERATE KINASE"/>
    <property type="match status" value="1"/>
</dbReference>
<dbReference type="InterPro" id="IPR007835">
    <property type="entry name" value="MOFRL"/>
</dbReference>
<dbReference type="InterPro" id="IPR038614">
    <property type="entry name" value="GK_N_sf"/>
</dbReference>
<feature type="domain" description="MOFRL-associated" evidence="2">
    <location>
        <begin position="7"/>
        <end position="213"/>
    </location>
</feature>
<dbReference type="Gene3D" id="3.40.1480.10">
    <property type="entry name" value="MOFRL domain"/>
    <property type="match status" value="1"/>
</dbReference>
<gene>
    <name evidence="3" type="ORF">KBTEX_00845</name>
</gene>
<dbReference type="EC" id="2.7.1.165" evidence="3"/>
<proteinExistence type="predicted"/>
<reference evidence="3" key="1">
    <citation type="submission" date="2019-06" db="EMBL/GenBank/DDBJ databases">
        <authorList>
            <person name="Murdoch R.W."/>
            <person name="Fathepure B."/>
        </authorList>
    </citation>
    <scope>NUCLEOTIDE SEQUENCE</scope>
</reference>
<evidence type="ECO:0000259" key="1">
    <source>
        <dbReference type="Pfam" id="PF05161"/>
    </source>
</evidence>
<dbReference type="Pfam" id="PF05161">
    <property type="entry name" value="MOFRL"/>
    <property type="match status" value="1"/>
</dbReference>
<name>A0A5B8RCV5_9ZZZZ</name>
<dbReference type="GO" id="GO:0043798">
    <property type="term" value="F:glycerate 2-kinase activity"/>
    <property type="evidence" value="ECO:0007669"/>
    <property type="project" value="UniProtKB-EC"/>
</dbReference>
<feature type="domain" description="MOFRL" evidence="1">
    <location>
        <begin position="295"/>
        <end position="400"/>
    </location>
</feature>
<organism evidence="3">
    <name type="scientific">uncultured organism</name>
    <dbReference type="NCBI Taxonomy" id="155900"/>
    <lineage>
        <taxon>unclassified sequences</taxon>
        <taxon>environmental samples</taxon>
    </lineage>
</organism>
<dbReference type="InterPro" id="IPR037035">
    <property type="entry name" value="GK-like_C_sf"/>
</dbReference>
<dbReference type="AlphaFoldDB" id="A0A5B8RCV5"/>
<dbReference type="InterPro" id="IPR025286">
    <property type="entry name" value="MOFRL_assoc_dom"/>
</dbReference>
<dbReference type="Gene3D" id="3.40.50.10180">
    <property type="entry name" value="Glycerate kinase, MOFRL-like N-terminal domain"/>
    <property type="match status" value="1"/>
</dbReference>
<evidence type="ECO:0000313" key="3">
    <source>
        <dbReference type="EMBL" id="QEA04537.1"/>
    </source>
</evidence>
<protein>
    <submittedName>
        <fullName evidence="3">D-glycerate 2-kinase</fullName>
        <ecNumber evidence="3">2.7.1.165</ecNumber>
    </submittedName>
</protein>
<dbReference type="Pfam" id="PF13660">
    <property type="entry name" value="DUF4147"/>
    <property type="match status" value="1"/>
</dbReference>
<evidence type="ECO:0000259" key="2">
    <source>
        <dbReference type="Pfam" id="PF13660"/>
    </source>
</evidence>
<dbReference type="InterPro" id="IPR039760">
    <property type="entry name" value="MOFRL_protein"/>
</dbReference>